<dbReference type="RefSeq" id="WP_425498062.1">
    <property type="nucleotide sequence ID" value="NZ_JACHET010000001.1"/>
</dbReference>
<dbReference type="Pfam" id="PF22491">
    <property type="entry name" value="DUF6988"/>
    <property type="match status" value="1"/>
</dbReference>
<reference evidence="2 3" key="1">
    <citation type="submission" date="2020-08" db="EMBL/GenBank/DDBJ databases">
        <title>Genomic Encyclopedia of Type Strains, Phase IV (KMG-IV): sequencing the most valuable type-strain genomes for metagenomic binning, comparative biology and taxonomic classification.</title>
        <authorList>
            <person name="Goeker M."/>
        </authorList>
    </citation>
    <scope>NUCLEOTIDE SEQUENCE [LARGE SCALE GENOMIC DNA]</scope>
    <source>
        <strain evidence="2 3">DSM 107085</strain>
    </source>
</reference>
<proteinExistence type="predicted"/>
<dbReference type="AlphaFoldDB" id="A0A841KP12"/>
<dbReference type="InterPro" id="IPR054257">
    <property type="entry name" value="DUF6988"/>
</dbReference>
<comment type="caution">
    <text evidence="2">The sequence shown here is derived from an EMBL/GenBank/DDBJ whole genome shotgun (WGS) entry which is preliminary data.</text>
</comment>
<evidence type="ECO:0000313" key="2">
    <source>
        <dbReference type="EMBL" id="MBB6183768.1"/>
    </source>
</evidence>
<sequence>MGQQSQKLAQRISQSRAQNDRVKSLLPQRAAPSLRTNFARCAIDLAQEHHSGLIRVAEAEEYGTAGALLRPILEASTAAFWLMYVANCDVIRALPTNAVEDATADIPMLGDMAKALIPTFPPIQTIVDGLKKGGRAKWLHKYTHGGTPQLTRRNSGWREDERMLILIRADLFGILAACLETVIASNPALSAYAFGRRDELSDEMHIRFSTPKVHQQPHSLPAPLTEGCGPPFR</sequence>
<accession>A0A841KP12</accession>
<dbReference type="EMBL" id="JACHET010000001">
    <property type="protein sequence ID" value="MBB6183768.1"/>
    <property type="molecule type" value="Genomic_DNA"/>
</dbReference>
<evidence type="ECO:0000313" key="3">
    <source>
        <dbReference type="Proteomes" id="UP000560000"/>
    </source>
</evidence>
<protein>
    <submittedName>
        <fullName evidence="2">Uncharacterized protein</fullName>
    </submittedName>
</protein>
<feature type="region of interest" description="Disordered" evidence="1">
    <location>
        <begin position="211"/>
        <end position="233"/>
    </location>
</feature>
<feature type="region of interest" description="Disordered" evidence="1">
    <location>
        <begin position="1"/>
        <end position="24"/>
    </location>
</feature>
<organism evidence="2 3">
    <name type="scientific">Oleiagrimonas soli</name>
    <dbReference type="NCBI Taxonomy" id="1543381"/>
    <lineage>
        <taxon>Bacteria</taxon>
        <taxon>Pseudomonadati</taxon>
        <taxon>Pseudomonadota</taxon>
        <taxon>Gammaproteobacteria</taxon>
        <taxon>Lysobacterales</taxon>
        <taxon>Rhodanobacteraceae</taxon>
        <taxon>Oleiagrimonas</taxon>
    </lineage>
</organism>
<dbReference type="Proteomes" id="UP000560000">
    <property type="component" value="Unassembled WGS sequence"/>
</dbReference>
<evidence type="ECO:0000256" key="1">
    <source>
        <dbReference type="SAM" id="MobiDB-lite"/>
    </source>
</evidence>
<feature type="compositionally biased region" description="Polar residues" evidence="1">
    <location>
        <begin position="1"/>
        <end position="17"/>
    </location>
</feature>
<name>A0A841KP12_9GAMM</name>
<gene>
    <name evidence="2" type="ORF">HNQ86_001113</name>
</gene>